<dbReference type="InterPro" id="IPR001826">
    <property type="entry name" value="RHS"/>
</dbReference>
<protein>
    <submittedName>
        <fullName evidence="2">RHS repeat-associated core domain-containing protein</fullName>
    </submittedName>
</protein>
<dbReference type="PANTHER" id="PTHR32305:SF15">
    <property type="entry name" value="PROTEIN RHSA-RELATED"/>
    <property type="match status" value="1"/>
</dbReference>
<name>A0AB39UVB8_9GAMM</name>
<evidence type="ECO:0000313" key="2">
    <source>
        <dbReference type="EMBL" id="XDT72074.1"/>
    </source>
</evidence>
<evidence type="ECO:0000259" key="1">
    <source>
        <dbReference type="Pfam" id="PF03527"/>
    </source>
</evidence>
<accession>A0AB39UVB8</accession>
<sequence>MAAEYDDSGSLIAEYHYTPGLSWMTAPVYQRRGGQVVYYINDHLGTPMRLVARNGATVWQADYSAFGRLTSETATIPNPLRFPGQYHDRETGLYHNYMRDYDPALGRYLQRDPIGLAGGLNVYGYAYQNPVNYYDPYGLWSWGDPLPQWMVDGAAGFGDTLSFGVTDWIRSQLNINGVVNKCSGAYSAGEWAGIGIGLAFSGGTLGRHALANGWKSIIREKRTFQTISRRWHRRFPNGGMINLDHMFISRRIASRLGIKNINIGLNLVPISKRLNQVWLNPNNFFWTRKHRLFGKFVPQSLRTLFQSGTAGLWGARPPGLYVKLQENVSVDKL</sequence>
<dbReference type="PRINTS" id="PR00394">
    <property type="entry name" value="RHSPROTEIN"/>
</dbReference>
<dbReference type="Pfam" id="PF03527">
    <property type="entry name" value="RHS"/>
    <property type="match status" value="1"/>
</dbReference>
<dbReference type="NCBIfam" id="TIGR03696">
    <property type="entry name" value="Rhs_assc_core"/>
    <property type="match status" value="1"/>
</dbReference>
<gene>
    <name evidence="2" type="ORF">AAIA72_14940</name>
</gene>
<reference evidence="2" key="1">
    <citation type="submission" date="2024-05" db="EMBL/GenBank/DDBJ databases">
        <title>Genome sequencing of novel strain.</title>
        <authorList>
            <person name="Ganbat D."/>
            <person name="Ganbat S."/>
            <person name="Lee S.-J."/>
        </authorList>
    </citation>
    <scope>NUCLEOTIDE SEQUENCE</scope>
    <source>
        <strain evidence="2">SMD15-11</strain>
    </source>
</reference>
<dbReference type="Gene3D" id="2.180.10.10">
    <property type="entry name" value="RHS repeat-associated core"/>
    <property type="match status" value="1"/>
</dbReference>
<feature type="domain" description="RHS protein conserved region" evidence="1">
    <location>
        <begin position="37"/>
        <end position="72"/>
    </location>
</feature>
<dbReference type="PANTHER" id="PTHR32305">
    <property type="match status" value="1"/>
</dbReference>
<dbReference type="InterPro" id="IPR050708">
    <property type="entry name" value="T6SS_VgrG/RHS"/>
</dbReference>
<organism evidence="2">
    <name type="scientific">Thermohahella caldifontis</name>
    <dbReference type="NCBI Taxonomy" id="3142973"/>
    <lineage>
        <taxon>Bacteria</taxon>
        <taxon>Pseudomonadati</taxon>
        <taxon>Pseudomonadota</taxon>
        <taxon>Gammaproteobacteria</taxon>
        <taxon>Oceanospirillales</taxon>
        <taxon>Hahellaceae</taxon>
        <taxon>Thermohahella</taxon>
    </lineage>
</organism>
<dbReference type="KEGG" id="tcd:AAIA72_14940"/>
<dbReference type="InterPro" id="IPR022385">
    <property type="entry name" value="Rhs_assc_core"/>
</dbReference>
<dbReference type="EMBL" id="CP154858">
    <property type="protein sequence ID" value="XDT72074.1"/>
    <property type="molecule type" value="Genomic_DNA"/>
</dbReference>
<dbReference type="AlphaFoldDB" id="A0AB39UVB8"/>
<proteinExistence type="predicted"/>